<gene>
    <name evidence="1" type="ORF">EEL30_00590</name>
</gene>
<dbReference type="AlphaFoldDB" id="A0A518V1Y6"/>
<name>A0A518V1Y6_BRELA</name>
<evidence type="ECO:0000313" key="1">
    <source>
        <dbReference type="EMBL" id="QDX91001.1"/>
    </source>
</evidence>
<accession>A0A518V1Y6</accession>
<dbReference type="OrthoDB" id="2476026at2"/>
<keyword evidence="2" id="KW-1185">Reference proteome</keyword>
<dbReference type="InterPro" id="IPR027417">
    <property type="entry name" value="P-loop_NTPase"/>
</dbReference>
<dbReference type="Proteomes" id="UP000319432">
    <property type="component" value="Plasmid p1821L01"/>
</dbReference>
<protein>
    <submittedName>
        <fullName evidence="1">Uncharacterized protein</fullName>
    </submittedName>
</protein>
<sequence length="405" mass="45576">MIKIAIVSSPSIFKKIKSFFPNEDNISFSEPLEDFEEMILFLKTGVTGIVAAEGSKLTEIVKTMSLPLLLYTGQKDFNLQIDRWFSSLQVVLNQELQSKSGLEKITPGQDKFDSLQSENDLNQTDLFLKSIDSDKEDAIEIRLPNVKDTQEEEGTLSQKLFIGKKQILHGITSNVSSSITNQMAKVSNLVKRERGDAVDKNKNSESEEVCVQSIKQEPIAEINAIYLYSPEATGKTFVGINLAIALARTGKSVHYMDISNKVRNWFDSPTFPFTLSDMPLFVSGYQNQPFRSDAIVIIETREKKYIRNSDGKNILIVDSDLSHSIEVSKSIQGIKWTGMVWNMESNNGNPKSIISLPIITSLPRYRDVYQSIEKGVPRAINDDLLVNELLKIYKYDHIAALMGME</sequence>
<dbReference type="EMBL" id="CP033461">
    <property type="protein sequence ID" value="QDX91001.1"/>
    <property type="molecule type" value="Genomic_DNA"/>
</dbReference>
<geneLocation type="plasmid" evidence="1 2">
    <name>p1821L01</name>
</geneLocation>
<keyword evidence="1" id="KW-0614">Plasmid</keyword>
<proteinExistence type="predicted"/>
<reference evidence="1 2" key="1">
    <citation type="submission" date="2018-11" db="EMBL/GenBank/DDBJ databases">
        <title>Phylogenetic determinants of toxin gene distribution in genomes of Brevibacillus laterosporus.</title>
        <authorList>
            <person name="Glare T.R."/>
            <person name="Durrant A."/>
            <person name="Berry C."/>
            <person name="Palma L."/>
            <person name="Ormskirk M."/>
            <person name="Cox M.O."/>
        </authorList>
    </citation>
    <scope>NUCLEOTIDE SEQUENCE [LARGE SCALE GENOMIC DNA]</scope>
    <source>
        <strain evidence="1 2">1821L</strain>
        <plasmid evidence="1 2">p1821L01</plasmid>
    </source>
</reference>
<evidence type="ECO:0000313" key="2">
    <source>
        <dbReference type="Proteomes" id="UP000319432"/>
    </source>
</evidence>
<organism evidence="1 2">
    <name type="scientific">Brevibacillus laterosporus</name>
    <name type="common">Bacillus laterosporus</name>
    <dbReference type="NCBI Taxonomy" id="1465"/>
    <lineage>
        <taxon>Bacteria</taxon>
        <taxon>Bacillati</taxon>
        <taxon>Bacillota</taxon>
        <taxon>Bacilli</taxon>
        <taxon>Bacillales</taxon>
        <taxon>Paenibacillaceae</taxon>
        <taxon>Brevibacillus</taxon>
    </lineage>
</organism>
<dbReference type="SUPFAM" id="SSF52540">
    <property type="entry name" value="P-loop containing nucleoside triphosphate hydrolases"/>
    <property type="match status" value="1"/>
</dbReference>